<keyword evidence="9 15" id="KW-0238">DNA-binding</keyword>
<dbReference type="GO" id="GO:0008270">
    <property type="term" value="F:zinc ion binding"/>
    <property type="evidence" value="ECO:0007669"/>
    <property type="project" value="UniProtKB-UniRule"/>
</dbReference>
<dbReference type="HAMAP" id="MF_00103">
    <property type="entry name" value="Fapy_DNA_glycosyl"/>
    <property type="match status" value="1"/>
</dbReference>
<evidence type="ECO:0000256" key="15">
    <source>
        <dbReference type="HAMAP-Rule" id="MF_00103"/>
    </source>
</evidence>
<keyword evidence="13 15" id="KW-0326">Glycosidase</keyword>
<evidence type="ECO:0000256" key="2">
    <source>
        <dbReference type="ARBA" id="ARBA00009409"/>
    </source>
</evidence>
<dbReference type="PANTHER" id="PTHR22993">
    <property type="entry name" value="FORMAMIDOPYRIMIDINE-DNA GLYCOSYLASE"/>
    <property type="match status" value="1"/>
</dbReference>
<keyword evidence="12 15" id="KW-0511">Multifunctional enzyme</keyword>
<evidence type="ECO:0000256" key="6">
    <source>
        <dbReference type="ARBA" id="ARBA00022771"/>
    </source>
</evidence>
<evidence type="ECO:0000313" key="18">
    <source>
        <dbReference type="EMBL" id="TPE61834.1"/>
    </source>
</evidence>
<dbReference type="InterPro" id="IPR020629">
    <property type="entry name" value="FPG_Glyclase"/>
</dbReference>
<comment type="subunit">
    <text evidence="3 15">Monomer.</text>
</comment>
<dbReference type="PANTHER" id="PTHR22993:SF9">
    <property type="entry name" value="FORMAMIDOPYRIMIDINE-DNA GLYCOSYLASE"/>
    <property type="match status" value="1"/>
</dbReference>
<keyword evidence="10 15" id="KW-0234">DNA repair</keyword>
<comment type="caution">
    <text evidence="18">The sequence shown here is derived from an EMBL/GenBank/DDBJ whole genome shotgun (WGS) entry which is preliminary data.</text>
</comment>
<dbReference type="OrthoDB" id="9800855at2"/>
<comment type="function">
    <text evidence="15">Involved in base excision repair of DNA damaged by oxidation or by mutagenic agents. Acts as DNA glycosylase that recognizes and removes damaged bases. Has a preference for oxidized purines, such as 7,8-dihydro-8-oxoguanine (8-oxoG). Has AP (apurinic/apyrimidinic) lyase activity and introduces nicks in the DNA strand. Cleaves the DNA backbone by beta-delta elimination to generate a single-strand break at the site of the removed base with both 3'- and 5'-phosphates.</text>
</comment>
<dbReference type="InterPro" id="IPR010979">
    <property type="entry name" value="Ribosomal_uS13-like_H2TH"/>
</dbReference>
<evidence type="ECO:0000259" key="17">
    <source>
        <dbReference type="PROSITE" id="PS51068"/>
    </source>
</evidence>
<keyword evidence="6 15" id="KW-0863">Zinc-finger</keyword>
<dbReference type="PROSITE" id="PS51068">
    <property type="entry name" value="FPG_CAT"/>
    <property type="match status" value="1"/>
</dbReference>
<organism evidence="18 19">
    <name type="scientific">Sandaracinobacter neustonicus</name>
    <dbReference type="NCBI Taxonomy" id="1715348"/>
    <lineage>
        <taxon>Bacteria</taxon>
        <taxon>Pseudomonadati</taxon>
        <taxon>Pseudomonadota</taxon>
        <taxon>Alphaproteobacteria</taxon>
        <taxon>Sphingomonadales</taxon>
        <taxon>Sphingosinicellaceae</taxon>
        <taxon>Sandaracinobacter</taxon>
    </lineage>
</organism>
<accession>A0A501XNG7</accession>
<dbReference type="SMART" id="SM00898">
    <property type="entry name" value="Fapy_DNA_glyco"/>
    <property type="match status" value="1"/>
</dbReference>
<gene>
    <name evidence="15 18" type="primary">mutM</name>
    <name evidence="15" type="synonym">fpg</name>
    <name evidence="18" type="ORF">FJQ54_08045</name>
</gene>
<feature type="active site" description="Proton donor; for beta-elimination activity" evidence="15">
    <location>
        <position position="58"/>
    </location>
</feature>
<dbReference type="InterPro" id="IPR035937">
    <property type="entry name" value="FPG_N"/>
</dbReference>
<name>A0A501XNG7_9SPHN</name>
<proteinExistence type="inferred from homology"/>
<comment type="cofactor">
    <cofactor evidence="15">
        <name>Zn(2+)</name>
        <dbReference type="ChEBI" id="CHEBI:29105"/>
    </cofactor>
    <text evidence="15">Binds 1 zinc ion per subunit.</text>
</comment>
<dbReference type="PROSITE" id="PS51066">
    <property type="entry name" value="ZF_FPG_2"/>
    <property type="match status" value="1"/>
</dbReference>
<comment type="catalytic activity">
    <reaction evidence="1 15">
        <text>Hydrolysis of DNA containing ring-opened 7-methylguanine residues, releasing 2,6-diamino-4-hydroxy-5-(N-methyl)formamidopyrimidine.</text>
        <dbReference type="EC" id="3.2.2.23"/>
    </reaction>
</comment>
<dbReference type="GO" id="GO:0140078">
    <property type="term" value="F:class I DNA-(apurinic or apyrimidinic site) endonuclease activity"/>
    <property type="evidence" value="ECO:0007669"/>
    <property type="project" value="UniProtKB-EC"/>
</dbReference>
<dbReference type="Gene3D" id="1.10.8.50">
    <property type="match status" value="1"/>
</dbReference>
<evidence type="ECO:0000256" key="8">
    <source>
        <dbReference type="ARBA" id="ARBA00022833"/>
    </source>
</evidence>
<evidence type="ECO:0000256" key="7">
    <source>
        <dbReference type="ARBA" id="ARBA00022801"/>
    </source>
</evidence>
<feature type="active site" description="Schiff-base intermediate with DNA" evidence="15">
    <location>
        <position position="2"/>
    </location>
</feature>
<dbReference type="Pfam" id="PF06831">
    <property type="entry name" value="H2TH"/>
    <property type="match status" value="1"/>
</dbReference>
<dbReference type="Pfam" id="PF01149">
    <property type="entry name" value="Fapy_DNA_glyco"/>
    <property type="match status" value="1"/>
</dbReference>
<feature type="domain" description="FPG-type" evidence="16">
    <location>
        <begin position="236"/>
        <end position="270"/>
    </location>
</feature>
<feature type="binding site" evidence="15">
    <location>
        <position position="90"/>
    </location>
    <ligand>
        <name>DNA</name>
        <dbReference type="ChEBI" id="CHEBI:16991"/>
    </ligand>
</feature>
<dbReference type="GO" id="GO:0006284">
    <property type="term" value="P:base-excision repair"/>
    <property type="evidence" value="ECO:0007669"/>
    <property type="project" value="InterPro"/>
</dbReference>
<comment type="similarity">
    <text evidence="2 15">Belongs to the FPG family.</text>
</comment>
<dbReference type="RefSeq" id="WP_140927893.1">
    <property type="nucleotide sequence ID" value="NZ_VFSU01000021.1"/>
</dbReference>
<dbReference type="SUPFAM" id="SSF81624">
    <property type="entry name" value="N-terminal domain of MutM-like DNA repair proteins"/>
    <property type="match status" value="1"/>
</dbReference>
<dbReference type="NCBIfam" id="NF002211">
    <property type="entry name" value="PRK01103.1"/>
    <property type="match status" value="1"/>
</dbReference>
<keyword evidence="7 15" id="KW-0378">Hydrolase</keyword>
<feature type="domain" description="Formamidopyrimidine-DNA glycosylase catalytic" evidence="17">
    <location>
        <begin position="2"/>
        <end position="111"/>
    </location>
</feature>
<dbReference type="CDD" id="cd08966">
    <property type="entry name" value="EcFpg-like_N"/>
    <property type="match status" value="1"/>
</dbReference>
<keyword evidence="11 15" id="KW-0456">Lyase</keyword>
<evidence type="ECO:0000256" key="14">
    <source>
        <dbReference type="ARBA" id="ARBA00044632"/>
    </source>
</evidence>
<feature type="binding site" evidence="15">
    <location>
        <position position="108"/>
    </location>
    <ligand>
        <name>DNA</name>
        <dbReference type="ChEBI" id="CHEBI:16991"/>
    </ligand>
</feature>
<keyword evidence="8 15" id="KW-0862">Zinc</keyword>
<evidence type="ECO:0000259" key="16">
    <source>
        <dbReference type="PROSITE" id="PS51066"/>
    </source>
</evidence>
<dbReference type="SUPFAM" id="SSF46946">
    <property type="entry name" value="S13-like H2TH domain"/>
    <property type="match status" value="1"/>
</dbReference>
<dbReference type="Gene3D" id="3.20.190.10">
    <property type="entry name" value="MutM-like, N-terminal"/>
    <property type="match status" value="1"/>
</dbReference>
<evidence type="ECO:0000256" key="13">
    <source>
        <dbReference type="ARBA" id="ARBA00023295"/>
    </source>
</evidence>
<dbReference type="Proteomes" id="UP000319897">
    <property type="component" value="Unassembled WGS sequence"/>
</dbReference>
<evidence type="ECO:0000313" key="19">
    <source>
        <dbReference type="Proteomes" id="UP000319897"/>
    </source>
</evidence>
<dbReference type="EC" id="3.2.2.23" evidence="15"/>
<dbReference type="GO" id="GO:0003684">
    <property type="term" value="F:damaged DNA binding"/>
    <property type="evidence" value="ECO:0007669"/>
    <property type="project" value="InterPro"/>
</dbReference>
<keyword evidence="19" id="KW-1185">Reference proteome</keyword>
<dbReference type="FunFam" id="1.10.8.50:FF:000003">
    <property type="entry name" value="Formamidopyrimidine-DNA glycosylase"/>
    <property type="match status" value="1"/>
</dbReference>
<keyword evidence="4 15" id="KW-0479">Metal-binding</keyword>
<protein>
    <recommendedName>
        <fullName evidence="15">Formamidopyrimidine-DNA glycosylase</fullName>
        <shortName evidence="15">Fapy-DNA glycosylase</shortName>
        <ecNumber evidence="15">3.2.2.23</ecNumber>
    </recommendedName>
    <alternativeName>
        <fullName evidence="15">DNA-(apurinic or apyrimidinic site) lyase MutM</fullName>
        <shortName evidence="15">AP lyase MutM</shortName>
        <ecNumber evidence="15">4.2.99.18</ecNumber>
    </alternativeName>
</protein>
<dbReference type="SMART" id="SM01232">
    <property type="entry name" value="H2TH"/>
    <property type="match status" value="1"/>
</dbReference>
<dbReference type="GO" id="GO:0034039">
    <property type="term" value="F:8-oxo-7,8-dihydroguanine DNA N-glycosylase activity"/>
    <property type="evidence" value="ECO:0007669"/>
    <property type="project" value="TreeGrafter"/>
</dbReference>
<dbReference type="InterPro" id="IPR000214">
    <property type="entry name" value="Znf_DNA_glyclase/AP_lyase"/>
</dbReference>
<dbReference type="Pfam" id="PF06827">
    <property type="entry name" value="zf-FPG_IleRS"/>
    <property type="match status" value="1"/>
</dbReference>
<evidence type="ECO:0000256" key="10">
    <source>
        <dbReference type="ARBA" id="ARBA00023204"/>
    </source>
</evidence>
<feature type="active site" description="Proton donor; for delta-elimination activity" evidence="15">
    <location>
        <position position="260"/>
    </location>
</feature>
<comment type="catalytic activity">
    <reaction evidence="14 15">
        <text>2'-deoxyribonucleotide-(2'-deoxyribose 5'-phosphate)-2'-deoxyribonucleotide-DNA = a 3'-end 2'-deoxyribonucleotide-(2,3-dehydro-2,3-deoxyribose 5'-phosphate)-DNA + a 5'-end 5'-phospho-2'-deoxyribonucleoside-DNA + H(+)</text>
        <dbReference type="Rhea" id="RHEA:66592"/>
        <dbReference type="Rhea" id="RHEA-COMP:13180"/>
        <dbReference type="Rhea" id="RHEA-COMP:16897"/>
        <dbReference type="Rhea" id="RHEA-COMP:17067"/>
        <dbReference type="ChEBI" id="CHEBI:15378"/>
        <dbReference type="ChEBI" id="CHEBI:136412"/>
        <dbReference type="ChEBI" id="CHEBI:157695"/>
        <dbReference type="ChEBI" id="CHEBI:167181"/>
        <dbReference type="EC" id="4.2.99.18"/>
    </reaction>
</comment>
<evidence type="ECO:0000256" key="9">
    <source>
        <dbReference type="ARBA" id="ARBA00023125"/>
    </source>
</evidence>
<dbReference type="InterPro" id="IPR012319">
    <property type="entry name" value="FPG_cat"/>
</dbReference>
<evidence type="ECO:0000256" key="1">
    <source>
        <dbReference type="ARBA" id="ARBA00001668"/>
    </source>
</evidence>
<dbReference type="InterPro" id="IPR010663">
    <property type="entry name" value="Znf_FPG/IleRS"/>
</dbReference>
<evidence type="ECO:0000256" key="3">
    <source>
        <dbReference type="ARBA" id="ARBA00011245"/>
    </source>
</evidence>
<dbReference type="EC" id="4.2.99.18" evidence="15"/>
<dbReference type="AlphaFoldDB" id="A0A501XNG7"/>
<feature type="binding site" evidence="15">
    <location>
        <position position="151"/>
    </location>
    <ligand>
        <name>DNA</name>
        <dbReference type="ChEBI" id="CHEBI:16991"/>
    </ligand>
</feature>
<keyword evidence="5 15" id="KW-0227">DNA damage</keyword>
<evidence type="ECO:0000256" key="12">
    <source>
        <dbReference type="ARBA" id="ARBA00023268"/>
    </source>
</evidence>
<dbReference type="EMBL" id="VFSU01000021">
    <property type="protein sequence ID" value="TPE61834.1"/>
    <property type="molecule type" value="Genomic_DNA"/>
</dbReference>
<sequence>MPELPEVETVVRGLSPLLLNRRLTRVTARRPDLRWPLPDDLAQRLSGATVTALHRRAKYGLMETDRGDTLIFHLGMSGKFHQLAAEPGAHDHVLFVLDDLTLAYNDHRRFGSMHLTPTPEAARHPLLARLGPEPLSEAFSPQSLAASAKNRATSIKALILDQQTVAGIGNIYACEALFQARIDPTQSAGTLKPKQLAALVEALKATLAGAIEAGGSTLRDHAQVSGDLGYFQHSFQVYGREGQPCPMCGGPVRRRVQGGRSTFDCPLCQR</sequence>
<evidence type="ECO:0000256" key="5">
    <source>
        <dbReference type="ARBA" id="ARBA00022763"/>
    </source>
</evidence>
<dbReference type="SUPFAM" id="SSF57716">
    <property type="entry name" value="Glucocorticoid receptor-like (DNA-binding domain)"/>
    <property type="match status" value="1"/>
</dbReference>
<evidence type="ECO:0000256" key="11">
    <source>
        <dbReference type="ARBA" id="ARBA00023239"/>
    </source>
</evidence>
<dbReference type="NCBIfam" id="TIGR00577">
    <property type="entry name" value="fpg"/>
    <property type="match status" value="1"/>
</dbReference>
<dbReference type="InterPro" id="IPR015886">
    <property type="entry name" value="H2TH_FPG"/>
</dbReference>
<evidence type="ECO:0000256" key="4">
    <source>
        <dbReference type="ARBA" id="ARBA00022723"/>
    </source>
</evidence>
<feature type="active site" description="Proton donor" evidence="15">
    <location>
        <position position="3"/>
    </location>
</feature>
<reference evidence="18 19" key="1">
    <citation type="submission" date="2019-06" db="EMBL/GenBank/DDBJ databases">
        <authorList>
            <person name="Lee I."/>
            <person name="Jang G.I."/>
            <person name="Hwang C.Y."/>
        </authorList>
    </citation>
    <scope>NUCLEOTIDE SEQUENCE [LARGE SCALE GENOMIC DNA]</scope>
    <source>
        <strain evidence="18 19">PAMC 28131</strain>
    </source>
</reference>